<organism evidence="2">
    <name type="scientific">Woronichinia naegeliana WA131</name>
    <dbReference type="NCBI Taxonomy" id="2824559"/>
    <lineage>
        <taxon>Bacteria</taxon>
        <taxon>Bacillati</taxon>
        <taxon>Cyanobacteriota</taxon>
        <taxon>Cyanophyceae</taxon>
        <taxon>Synechococcales</taxon>
        <taxon>Coelosphaeriaceae</taxon>
        <taxon>Woronichinia</taxon>
    </lineage>
</organism>
<feature type="transmembrane region" description="Helical" evidence="1">
    <location>
        <begin position="102"/>
        <end position="119"/>
    </location>
</feature>
<dbReference type="EMBL" id="CP073041">
    <property type="protein sequence ID" value="UXE61041.1"/>
    <property type="molecule type" value="Genomic_DNA"/>
</dbReference>
<feature type="transmembrane region" description="Helical" evidence="1">
    <location>
        <begin position="177"/>
        <end position="195"/>
    </location>
</feature>
<evidence type="ECO:0000313" key="2">
    <source>
        <dbReference type="EMBL" id="UXE61041.1"/>
    </source>
</evidence>
<name>A0A977KY13_9CYAN</name>
<feature type="transmembrane region" description="Helical" evidence="1">
    <location>
        <begin position="316"/>
        <end position="339"/>
    </location>
</feature>
<dbReference type="AlphaFoldDB" id="A0A977KY13"/>
<feature type="transmembrane region" description="Helical" evidence="1">
    <location>
        <begin position="201"/>
        <end position="218"/>
    </location>
</feature>
<protein>
    <submittedName>
        <fullName evidence="2">O-antigen ligase family protein</fullName>
    </submittedName>
</protein>
<sequence>MNRNIVQDRIRWFLLSCFGFISSLAKYENTEFGLIAPSLAFPLEQLRANGRPLAIALLVLLLIIALNSPNPKGKLSTPEPIIYLWIVQSVILIKTLDGGDIIAGSLVFAIFSSVVIMHLRGPAVWIQDERSLRLGFWAIAMVGVIFSIANLYQARVNLAAITFVMGWFHGTTANPQACGLLIAMTIPSIICLIYYDYPVLWKRVFWILILSILFLGLYKTASRTSMIMTFVGILFFFRYRMGSIFIPTVFGLVTIYFILSFTDFNIQAEDPTMTKISAFQNTRELVWQSQLNMFIANPLFGSPLTGDRMRFGENSWLGVASGLGLSGLIPMLIFGWLVIQKIISLDKIAKKNPNYYVYCSSISAGLISMMIGSISEAFLLANLNFYLYALLQYLILSQCMEKNRAINN</sequence>
<dbReference type="GO" id="GO:0016874">
    <property type="term" value="F:ligase activity"/>
    <property type="evidence" value="ECO:0007669"/>
    <property type="project" value="UniProtKB-KW"/>
</dbReference>
<gene>
    <name evidence="2" type="ORF">KA717_37480</name>
</gene>
<dbReference type="Proteomes" id="UP001065613">
    <property type="component" value="Chromosome"/>
</dbReference>
<evidence type="ECO:0000256" key="1">
    <source>
        <dbReference type="SAM" id="Phobius"/>
    </source>
</evidence>
<feature type="transmembrane region" description="Helical" evidence="1">
    <location>
        <begin position="377"/>
        <end position="396"/>
    </location>
</feature>
<feature type="transmembrane region" description="Helical" evidence="1">
    <location>
        <begin position="239"/>
        <end position="259"/>
    </location>
</feature>
<proteinExistence type="predicted"/>
<keyword evidence="2" id="KW-0436">Ligase</keyword>
<accession>A0A977KY13</accession>
<keyword evidence="1" id="KW-0812">Transmembrane</keyword>
<feature type="transmembrane region" description="Helical" evidence="1">
    <location>
        <begin position="131"/>
        <end position="148"/>
    </location>
</feature>
<keyword evidence="1" id="KW-0472">Membrane</keyword>
<reference evidence="2" key="1">
    <citation type="submission" date="2021-04" db="EMBL/GenBank/DDBJ databases">
        <title>Genome sequence of Woronichinia naegeliana from Washington state freshwater lake bloom.</title>
        <authorList>
            <person name="Dreher T.W."/>
        </authorList>
    </citation>
    <scope>NUCLEOTIDE SEQUENCE</scope>
    <source>
        <strain evidence="2">WA131</strain>
    </source>
</reference>
<dbReference type="KEGG" id="wna:KA717_37480"/>
<feature type="transmembrane region" description="Helical" evidence="1">
    <location>
        <begin position="355"/>
        <end position="371"/>
    </location>
</feature>
<feature type="transmembrane region" description="Helical" evidence="1">
    <location>
        <begin position="49"/>
        <end position="68"/>
    </location>
</feature>
<keyword evidence="1" id="KW-1133">Transmembrane helix</keyword>